<dbReference type="RefSeq" id="WP_233725576.1">
    <property type="nucleotide sequence ID" value="NZ_JAJVCN010000001.1"/>
</dbReference>
<feature type="transmembrane region" description="Helical" evidence="2">
    <location>
        <begin position="150"/>
        <end position="176"/>
    </location>
</feature>
<keyword evidence="2" id="KW-0812">Transmembrane</keyword>
<feature type="transmembrane region" description="Helical" evidence="2">
    <location>
        <begin position="614"/>
        <end position="634"/>
    </location>
</feature>
<evidence type="ECO:0000259" key="3">
    <source>
        <dbReference type="PROSITE" id="PS50075"/>
    </source>
</evidence>
<dbReference type="NCBIfam" id="TIGR02353">
    <property type="entry name" value="NRPS_term_dom"/>
    <property type="match status" value="1"/>
</dbReference>
<keyword evidence="2" id="KW-1133">Transmembrane helix</keyword>
<dbReference type="InterPro" id="IPR050179">
    <property type="entry name" value="Trans_hexapeptide_repeat"/>
</dbReference>
<evidence type="ECO:0000256" key="1">
    <source>
        <dbReference type="SAM" id="MobiDB-lite"/>
    </source>
</evidence>
<reference evidence="4 5" key="1">
    <citation type="submission" date="2021-12" db="EMBL/GenBank/DDBJ databases">
        <title>Genome sequence of Kibdelosporangium philippinense ATCC 49844.</title>
        <authorList>
            <person name="Fedorov E.A."/>
            <person name="Omeragic M."/>
            <person name="Shalygina K.F."/>
            <person name="Maclea K.S."/>
        </authorList>
    </citation>
    <scope>NUCLEOTIDE SEQUENCE [LARGE SCALE GENOMIC DNA]</scope>
    <source>
        <strain evidence="4 5">ATCC 49844</strain>
    </source>
</reference>
<dbReference type="PANTHER" id="PTHR43300:SF11">
    <property type="entry name" value="ACETYLTRANSFERASE RV3034C-RELATED"/>
    <property type="match status" value="1"/>
</dbReference>
<evidence type="ECO:0000313" key="4">
    <source>
        <dbReference type="EMBL" id="MCE7004036.1"/>
    </source>
</evidence>
<keyword evidence="5" id="KW-1185">Reference proteome</keyword>
<dbReference type="InterPro" id="IPR012728">
    <property type="entry name" value="Pls/PosA_C"/>
</dbReference>
<dbReference type="SUPFAM" id="SSF51161">
    <property type="entry name" value="Trimeric LpxA-like enzymes"/>
    <property type="match status" value="2"/>
</dbReference>
<dbReference type="Gene3D" id="1.10.1200.10">
    <property type="entry name" value="ACP-like"/>
    <property type="match status" value="1"/>
</dbReference>
<comment type="caution">
    <text evidence="4">The sequence shown here is derived from an EMBL/GenBank/DDBJ whole genome shotgun (WGS) entry which is preliminary data.</text>
</comment>
<proteinExistence type="predicted"/>
<sequence length="846" mass="91206">MAGETIEVPTADPAESSTADGVEWMFAGVLAEVLRIERVPVDSHFFDDLGADSMVMAQFCARVRKQPSPPSVSIKDTYQHPTIRSLAAALVPAGSPLPATTEVTTPIGTRQYVLCGALQCLLLLGYSFLVALVLELGFEWISAGSGEVDIYLRSVLFGGAFFLGVSTLPILVKWLLIGRWKPQRIRIWGLAYVRFWVVKTLVTLNPLVLFAGSPLYVLYLRALGARVGRGAVVFSRHVPVCADLLTVGQGTVVRKDTFFTCYRASGGWIQTGAVTLGRDAFVGEATVFDIETSLGDGAQLGHASSLHAGQAVPEGERWHGSPAQPTEADYRGVEPADCGTGRRAAYAVLQLVKVLALQLPLVYGGVAILFVEVPRLAALLGNEPLALTSWTFYSDALAVSLVLFSGSALVGLLVVVTVPRVLNLAIKPGKAYRLYGFHYAAHRVIARLTNIQFFTTLFGDSSCIAHYLGGLGYRLAPVVQTGSNFGNLVKHESPYQSAVGSGTVVASGLSIANADFSSTSFRVSRASIGARNFLGNWIVYPSGGRTGENCLLATKVLVPIDGHVREGVGLLGSPSFEIPRTVERDAKFHHLASGDELPRRLAAKNKHNAASMGWFLLSRWFYTFLVVSIALGAADLYHSLGASAIALATVLIFLFGILYFVLVERAATGFRGVRPTYCSIYQIDFWRTERLYKLFAPIGALAVFDGTPFKAVIWRLLGVRVGRRLFDDGTDLDEKNLVTIGDDVTLNAGSHIQCHSQEDYAFKSDRITIGSGCTIGIGALVHYGVTMGDNAVLAPDSFLMKGEEMPPHARWGGNPAKEMRDSEAGSRVRGDDNHRDNAGTAVVSRN</sequence>
<feature type="transmembrane region" description="Helical" evidence="2">
    <location>
        <begin position="391"/>
        <end position="418"/>
    </location>
</feature>
<gene>
    <name evidence="4" type="ORF">LWC34_14520</name>
</gene>
<dbReference type="Pfam" id="PF00550">
    <property type="entry name" value="PP-binding"/>
    <property type="match status" value="1"/>
</dbReference>
<protein>
    <submittedName>
        <fullName evidence="4">Phosphopantetheine-binding protein</fullName>
    </submittedName>
</protein>
<dbReference type="PANTHER" id="PTHR43300">
    <property type="entry name" value="ACETYLTRANSFERASE"/>
    <property type="match status" value="1"/>
</dbReference>
<name>A0ABS8Z817_9PSEU</name>
<feature type="domain" description="Carrier" evidence="3">
    <location>
        <begin position="17"/>
        <end position="94"/>
    </location>
</feature>
<dbReference type="Gene3D" id="2.160.10.10">
    <property type="entry name" value="Hexapeptide repeat proteins"/>
    <property type="match status" value="2"/>
</dbReference>
<dbReference type="Proteomes" id="UP001521150">
    <property type="component" value="Unassembled WGS sequence"/>
</dbReference>
<feature type="transmembrane region" description="Helical" evidence="2">
    <location>
        <begin position="116"/>
        <end position="138"/>
    </location>
</feature>
<evidence type="ECO:0000313" key="5">
    <source>
        <dbReference type="Proteomes" id="UP001521150"/>
    </source>
</evidence>
<dbReference type="SUPFAM" id="SSF47336">
    <property type="entry name" value="ACP-like"/>
    <property type="match status" value="1"/>
</dbReference>
<dbReference type="PROSITE" id="PS50075">
    <property type="entry name" value="CARRIER"/>
    <property type="match status" value="1"/>
</dbReference>
<organism evidence="4 5">
    <name type="scientific">Kibdelosporangium philippinense</name>
    <dbReference type="NCBI Taxonomy" id="211113"/>
    <lineage>
        <taxon>Bacteria</taxon>
        <taxon>Bacillati</taxon>
        <taxon>Actinomycetota</taxon>
        <taxon>Actinomycetes</taxon>
        <taxon>Pseudonocardiales</taxon>
        <taxon>Pseudonocardiaceae</taxon>
        <taxon>Kibdelosporangium</taxon>
    </lineage>
</organism>
<dbReference type="InterPro" id="IPR009081">
    <property type="entry name" value="PP-bd_ACP"/>
</dbReference>
<feature type="transmembrane region" description="Helical" evidence="2">
    <location>
        <begin position="351"/>
        <end position="371"/>
    </location>
</feature>
<feature type="compositionally biased region" description="Basic and acidic residues" evidence="1">
    <location>
        <begin position="817"/>
        <end position="837"/>
    </location>
</feature>
<keyword evidence="2" id="KW-0472">Membrane</keyword>
<dbReference type="InterPro" id="IPR036736">
    <property type="entry name" value="ACP-like_sf"/>
</dbReference>
<dbReference type="EMBL" id="JAJVCN010000001">
    <property type="protein sequence ID" value="MCE7004036.1"/>
    <property type="molecule type" value="Genomic_DNA"/>
</dbReference>
<evidence type="ECO:0000256" key="2">
    <source>
        <dbReference type="SAM" id="Phobius"/>
    </source>
</evidence>
<accession>A0ABS8Z817</accession>
<dbReference type="InterPro" id="IPR011004">
    <property type="entry name" value="Trimer_LpxA-like_sf"/>
</dbReference>
<feature type="transmembrane region" description="Helical" evidence="2">
    <location>
        <begin position="640"/>
        <end position="662"/>
    </location>
</feature>
<feature type="region of interest" description="Disordered" evidence="1">
    <location>
        <begin position="806"/>
        <end position="846"/>
    </location>
</feature>